<proteinExistence type="predicted"/>
<dbReference type="InterPro" id="IPR027889">
    <property type="entry name" value="CCER1"/>
</dbReference>
<dbReference type="Ensembl" id="ENSCCRT00000040737.2">
    <property type="protein sequence ID" value="ENSCCRP00000037600.2"/>
    <property type="gene ID" value="ENSCCRG00000020111.2"/>
</dbReference>
<feature type="compositionally biased region" description="Polar residues" evidence="1">
    <location>
        <begin position="1"/>
        <end position="11"/>
    </location>
</feature>
<dbReference type="Pfam" id="PF15482">
    <property type="entry name" value="CCER1"/>
    <property type="match status" value="1"/>
</dbReference>
<dbReference type="OMA" id="EKYQMLH"/>
<dbReference type="Proteomes" id="UP001108240">
    <property type="component" value="Unplaced"/>
</dbReference>
<reference evidence="2" key="2">
    <citation type="submission" date="2025-09" db="UniProtKB">
        <authorList>
            <consortium name="Ensembl"/>
        </authorList>
    </citation>
    <scope>IDENTIFICATION</scope>
</reference>
<feature type="compositionally biased region" description="Basic and acidic residues" evidence="1">
    <location>
        <begin position="96"/>
        <end position="108"/>
    </location>
</feature>
<feature type="compositionally biased region" description="Basic and acidic residues" evidence="1">
    <location>
        <begin position="21"/>
        <end position="39"/>
    </location>
</feature>
<protein>
    <submittedName>
        <fullName evidence="2">Uncharacterized protein</fullName>
    </submittedName>
</protein>
<name>A0A8C1BTL7_CYPCA</name>
<feature type="compositionally biased region" description="Basic residues" evidence="1">
    <location>
        <begin position="115"/>
        <end position="127"/>
    </location>
</feature>
<reference evidence="2" key="1">
    <citation type="submission" date="2025-08" db="UniProtKB">
        <authorList>
            <consortium name="Ensembl"/>
        </authorList>
    </citation>
    <scope>IDENTIFICATION</scope>
</reference>
<dbReference type="GeneTree" id="ENSGT00620000089227"/>
<feature type="region of interest" description="Disordered" evidence="1">
    <location>
        <begin position="1"/>
        <end position="39"/>
    </location>
</feature>
<feature type="region of interest" description="Disordered" evidence="1">
    <location>
        <begin position="96"/>
        <end position="127"/>
    </location>
</feature>
<dbReference type="AlphaFoldDB" id="A0A8C1BTL7"/>
<sequence length="282" mass="32243">MLLVPVSSTEGTAPGYVPSKASDKEKIGKDCKKVDDRGGESCREARVTRTLSKEKKQPLLPSRLCESALQLMLDAEKMCGRSMICQWEVYSNRPSIKETEKPKSESRRTNGGAKQKWHKWGKRPGRRAHYPEMRRNRARLSRWSGTLVSLRPANVQGNRAPGMRAPRNTNQFLMHEKYQMMHMRSDSVGTDSGSDCEMDFADMDSYLGVLENARGALLDSPDLPSPPTFYARQMNQCQPFSFFSFNQEESMQYFPSEDDMMQSEDFMQRDFKEFCDTVAPCI</sequence>
<evidence type="ECO:0000313" key="3">
    <source>
        <dbReference type="Proteomes" id="UP001108240"/>
    </source>
</evidence>
<evidence type="ECO:0000256" key="1">
    <source>
        <dbReference type="SAM" id="MobiDB-lite"/>
    </source>
</evidence>
<keyword evidence="3" id="KW-1185">Reference proteome</keyword>
<evidence type="ECO:0000313" key="2">
    <source>
        <dbReference type="Ensembl" id="ENSCCRP00000037600.2"/>
    </source>
</evidence>
<organism evidence="2 3">
    <name type="scientific">Cyprinus carpio carpio</name>
    <dbReference type="NCBI Taxonomy" id="630221"/>
    <lineage>
        <taxon>Eukaryota</taxon>
        <taxon>Metazoa</taxon>
        <taxon>Chordata</taxon>
        <taxon>Craniata</taxon>
        <taxon>Vertebrata</taxon>
        <taxon>Euteleostomi</taxon>
        <taxon>Actinopterygii</taxon>
        <taxon>Neopterygii</taxon>
        <taxon>Teleostei</taxon>
        <taxon>Ostariophysi</taxon>
        <taxon>Cypriniformes</taxon>
        <taxon>Cyprinidae</taxon>
        <taxon>Cyprininae</taxon>
        <taxon>Cyprinus</taxon>
    </lineage>
</organism>
<accession>A0A8C1BTL7</accession>